<evidence type="ECO:0000256" key="17">
    <source>
        <dbReference type="ARBA" id="ARBA00064205"/>
    </source>
</evidence>
<dbReference type="InterPro" id="IPR003959">
    <property type="entry name" value="ATPase_AAA_core"/>
</dbReference>
<evidence type="ECO:0000256" key="12">
    <source>
        <dbReference type="ARBA" id="ARBA00023140"/>
    </source>
</evidence>
<name>A0AAV8W320_9CUCU</name>
<keyword evidence="5" id="KW-0962">Peroxisome biogenesis</keyword>
<dbReference type="Gene3D" id="3.40.50.300">
    <property type="entry name" value="P-loop containing nucleotide triphosphate hydrolases"/>
    <property type="match status" value="2"/>
</dbReference>
<dbReference type="InterPro" id="IPR029067">
    <property type="entry name" value="CDC48_domain_2-like_sf"/>
</dbReference>
<comment type="subcellular location">
    <subcellularLocation>
        <location evidence="1">Cytoplasm</location>
        <location evidence="1">Cytosol</location>
    </subcellularLocation>
    <subcellularLocation>
        <location evidence="15">Peroxisome membrane</location>
    </subcellularLocation>
</comment>
<comment type="caution">
    <text evidence="19">The sequence shown here is derived from an EMBL/GenBank/DDBJ whole genome shotgun (WGS) entry which is preliminary data.</text>
</comment>
<keyword evidence="4" id="KW-0963">Cytoplasm</keyword>
<evidence type="ECO:0000256" key="10">
    <source>
        <dbReference type="ARBA" id="ARBA00022927"/>
    </source>
</evidence>
<dbReference type="FunFam" id="3.40.50.300:FF:000149">
    <property type="entry name" value="Nuclear valosin-containing protein-like"/>
    <property type="match status" value="1"/>
</dbReference>
<dbReference type="Proteomes" id="UP001159042">
    <property type="component" value="Unassembled WGS sequence"/>
</dbReference>
<evidence type="ECO:0000256" key="3">
    <source>
        <dbReference type="ARBA" id="ARBA00022448"/>
    </source>
</evidence>
<evidence type="ECO:0000256" key="5">
    <source>
        <dbReference type="ARBA" id="ARBA00022593"/>
    </source>
</evidence>
<dbReference type="Pfam" id="PF17862">
    <property type="entry name" value="AAA_lid_3"/>
    <property type="match status" value="1"/>
</dbReference>
<keyword evidence="7" id="KW-0547">Nucleotide-binding</keyword>
<evidence type="ECO:0000256" key="6">
    <source>
        <dbReference type="ARBA" id="ARBA00022737"/>
    </source>
</evidence>
<proteinExistence type="inferred from homology"/>
<dbReference type="EMBL" id="JANEYG010000012">
    <property type="protein sequence ID" value="KAJ8920838.1"/>
    <property type="molecule type" value="Genomic_DNA"/>
</dbReference>
<dbReference type="SUPFAM" id="SSF54585">
    <property type="entry name" value="Cdc48 domain 2-like"/>
    <property type="match status" value="1"/>
</dbReference>
<evidence type="ECO:0000256" key="16">
    <source>
        <dbReference type="ARBA" id="ARBA00048778"/>
    </source>
</evidence>
<keyword evidence="20" id="KW-1185">Reference proteome</keyword>
<evidence type="ECO:0000256" key="15">
    <source>
        <dbReference type="ARBA" id="ARBA00046271"/>
    </source>
</evidence>
<dbReference type="InterPro" id="IPR050168">
    <property type="entry name" value="AAA_ATPase_domain"/>
</dbReference>
<keyword evidence="9" id="KW-0067">ATP-binding</keyword>
<evidence type="ECO:0000256" key="9">
    <source>
        <dbReference type="ARBA" id="ARBA00022840"/>
    </source>
</evidence>
<comment type="catalytic activity">
    <reaction evidence="16">
        <text>ATP + H2O = ADP + phosphate + H(+)</text>
        <dbReference type="Rhea" id="RHEA:13065"/>
        <dbReference type="ChEBI" id="CHEBI:15377"/>
        <dbReference type="ChEBI" id="CHEBI:15378"/>
        <dbReference type="ChEBI" id="CHEBI:30616"/>
        <dbReference type="ChEBI" id="CHEBI:43474"/>
        <dbReference type="ChEBI" id="CHEBI:456216"/>
    </reaction>
    <physiologicalReaction direction="left-to-right" evidence="16">
        <dbReference type="Rhea" id="RHEA:13066"/>
    </physiologicalReaction>
</comment>
<keyword evidence="3" id="KW-0813">Transport</keyword>
<dbReference type="Pfam" id="PF00004">
    <property type="entry name" value="AAA"/>
    <property type="match status" value="2"/>
</dbReference>
<evidence type="ECO:0000256" key="2">
    <source>
        <dbReference type="ARBA" id="ARBA00006914"/>
    </source>
</evidence>
<evidence type="ECO:0000256" key="7">
    <source>
        <dbReference type="ARBA" id="ARBA00022741"/>
    </source>
</evidence>
<comment type="subunit">
    <text evidence="17">Interacts with PEX6; forming the PEX1-PEX6 AAA ATPase complex, which is composed of a heterohexamer formed by a trimer of PEX1-PEX6 dimers.</text>
</comment>
<dbReference type="InterPro" id="IPR027417">
    <property type="entry name" value="P-loop_NTPase"/>
</dbReference>
<dbReference type="GO" id="GO:0005829">
    <property type="term" value="C:cytosol"/>
    <property type="evidence" value="ECO:0007669"/>
    <property type="project" value="UniProtKB-SubCell"/>
</dbReference>
<keyword evidence="10" id="KW-0653">Protein transport</keyword>
<dbReference type="Gene3D" id="1.10.8.60">
    <property type="match status" value="2"/>
</dbReference>
<feature type="domain" description="AAA+ ATPase" evidence="18">
    <location>
        <begin position="713"/>
        <end position="849"/>
    </location>
</feature>
<feature type="domain" description="AAA+ ATPase" evidence="18">
    <location>
        <begin position="441"/>
        <end position="608"/>
    </location>
</feature>
<dbReference type="FunFam" id="1.10.8.60:FF:000105">
    <property type="entry name" value="PeRoXisome assembly factor"/>
    <property type="match status" value="1"/>
</dbReference>
<evidence type="ECO:0000313" key="19">
    <source>
        <dbReference type="EMBL" id="KAJ8920838.1"/>
    </source>
</evidence>
<dbReference type="GO" id="GO:0005778">
    <property type="term" value="C:peroxisomal membrane"/>
    <property type="evidence" value="ECO:0007669"/>
    <property type="project" value="UniProtKB-SubCell"/>
</dbReference>
<dbReference type="PANTHER" id="PTHR23077">
    <property type="entry name" value="AAA-FAMILY ATPASE"/>
    <property type="match status" value="1"/>
</dbReference>
<dbReference type="PANTHER" id="PTHR23077:SF12">
    <property type="entry name" value="PEROXISOMAL ATPASE PEX1"/>
    <property type="match status" value="1"/>
</dbReference>
<evidence type="ECO:0000313" key="20">
    <source>
        <dbReference type="Proteomes" id="UP001159042"/>
    </source>
</evidence>
<comment type="similarity">
    <text evidence="2">Belongs to the AAA ATPase family.</text>
</comment>
<keyword evidence="11" id="KW-0472">Membrane</keyword>
<dbReference type="GO" id="GO:0016887">
    <property type="term" value="F:ATP hydrolysis activity"/>
    <property type="evidence" value="ECO:0007669"/>
    <property type="project" value="InterPro"/>
</dbReference>
<dbReference type="SMART" id="SM00382">
    <property type="entry name" value="AAA"/>
    <property type="match status" value="2"/>
</dbReference>
<dbReference type="Gene3D" id="3.10.330.10">
    <property type="match status" value="1"/>
</dbReference>
<evidence type="ECO:0000259" key="18">
    <source>
        <dbReference type="SMART" id="SM00382"/>
    </source>
</evidence>
<gene>
    <name evidence="19" type="ORF">NQ315_015630</name>
</gene>
<evidence type="ECO:0000256" key="8">
    <source>
        <dbReference type="ARBA" id="ARBA00022801"/>
    </source>
</evidence>
<dbReference type="AlphaFoldDB" id="A0AAV8W320"/>
<evidence type="ECO:0000256" key="11">
    <source>
        <dbReference type="ARBA" id="ARBA00023136"/>
    </source>
</evidence>
<evidence type="ECO:0000256" key="1">
    <source>
        <dbReference type="ARBA" id="ARBA00004514"/>
    </source>
</evidence>
<evidence type="ECO:0000256" key="14">
    <source>
        <dbReference type="ARBA" id="ARBA00034532"/>
    </source>
</evidence>
<organism evidence="19 20">
    <name type="scientific">Exocentrus adspersus</name>
    <dbReference type="NCBI Taxonomy" id="1586481"/>
    <lineage>
        <taxon>Eukaryota</taxon>
        <taxon>Metazoa</taxon>
        <taxon>Ecdysozoa</taxon>
        <taxon>Arthropoda</taxon>
        <taxon>Hexapoda</taxon>
        <taxon>Insecta</taxon>
        <taxon>Pterygota</taxon>
        <taxon>Neoptera</taxon>
        <taxon>Endopterygota</taxon>
        <taxon>Coleoptera</taxon>
        <taxon>Polyphaga</taxon>
        <taxon>Cucujiformia</taxon>
        <taxon>Chrysomeloidea</taxon>
        <taxon>Cerambycidae</taxon>
        <taxon>Lamiinae</taxon>
        <taxon>Acanthocinini</taxon>
        <taxon>Exocentrus</taxon>
    </lineage>
</organism>
<keyword evidence="6" id="KW-0677">Repeat</keyword>
<dbReference type="InterPro" id="IPR015342">
    <property type="entry name" value="PEX1-N_C-lobe"/>
</dbReference>
<dbReference type="Pfam" id="PF09262">
    <property type="entry name" value="PEX-1N"/>
    <property type="match status" value="1"/>
</dbReference>
<evidence type="ECO:0000256" key="4">
    <source>
        <dbReference type="ARBA" id="ARBA00022490"/>
    </source>
</evidence>
<reference evidence="19 20" key="1">
    <citation type="journal article" date="2023" name="Insect Mol. Biol.">
        <title>Genome sequencing provides insights into the evolution of gene families encoding plant cell wall-degrading enzymes in longhorned beetles.</title>
        <authorList>
            <person name="Shin N.R."/>
            <person name="Okamura Y."/>
            <person name="Kirsch R."/>
            <person name="Pauchet Y."/>
        </authorList>
    </citation>
    <scope>NUCLEOTIDE SEQUENCE [LARGE SCALE GENOMIC DNA]</scope>
    <source>
        <strain evidence="19">EAD_L_NR</strain>
    </source>
</reference>
<dbReference type="CDD" id="cd00009">
    <property type="entry name" value="AAA"/>
    <property type="match status" value="1"/>
</dbReference>
<keyword evidence="8" id="KW-0378">Hydrolase</keyword>
<evidence type="ECO:0000256" key="13">
    <source>
        <dbReference type="ARBA" id="ARBA00032509"/>
    </source>
</evidence>
<dbReference type="InterPro" id="IPR041569">
    <property type="entry name" value="AAA_lid_3"/>
</dbReference>
<dbReference type="SUPFAM" id="SSF52540">
    <property type="entry name" value="P-loop containing nucleoside triphosphate hydrolases"/>
    <property type="match status" value="2"/>
</dbReference>
<dbReference type="InterPro" id="IPR003960">
    <property type="entry name" value="ATPase_AAA_CS"/>
</dbReference>
<keyword evidence="12" id="KW-0576">Peroxisome</keyword>
<sequence length="967" mass="108196">MFERILTIKYNNLKNSFIHLNPKCLKTGSYVQLTYGDNKVAYFSVSASVVGTDSDCCSLNSAYSKILGIEENELVTVSEISNFPTVNRMTIAPVKAHEYEILELVAENIQLTLLDQIRVVNTGQKFIIWVGSNISVGVYVENVEPKTPGVIDFLTEVVINPNCDISEKSNLLTKPQLQKDDGSVFNTEKLKTLISDTQTDIDRHFQRFTKSNKDVIRRLIPVNNLPLTESLREQCTNYFNAFVPKESLPKSWSDTGFMIFSIKLLSTDLSSDNKIIYIKLCIFDKAYEPLGNNLFVNSIVFQQFGSQLGCRVVLSHVQEKPVVNEITVHTKKNYLLKVEEKFKQYLVKYCDSGMVLNPNILIDIGDNIKCSLTFSPAEAKFCFVDEDLVRNCKFLVSEGTVTLVENTGSLQNSRSKFEENVANFKDILNRITSVFSATKNSWENVIITGRPGTGKTAFLKILNDKLNSYPNFIFTKTIHCKSIKGKTVDSLFKLLSTTFSELVLYQPSVLFFDDLHLLCEPVKGDEAAPNSIYSNRVSEMMHAYLGMVSRFNQIGICATAESTSSLNKNIYSSRGSHLFKNLYSISDLSKPDRIKLIKTFVEQNNLVDVNFDHLSIKTEGYVIQDVVDYCKKTIFEAHKDGCDTEKVTVRNEHFERALKNVCVLSLQNVHLHSPGPKDFSDIGGLHDVKKIFIESLMWPAQYPNIFAKAPLRLQSGLLLYGPPGTGKTVLAAAAAKQCGLRLISIKGPELLSKYIGASEQAVRDIFQKAQSARPCILFFDEFDSLAPRRGHDNTGVTDRVVNQLLTQLDGVESLSGVCILAATSRPDLLDPALLRPGRLDRQILCPLPSKNDRLEILKALSKNLDMSADADLDVIATATKGYTGADLQSVLYSAQLSTIDDLLDDCKEPLLEVRKSKITQEHLEAALGKTRPSLPEQERRRYERIYAKFQGGTTVDEFRAGTRATLA</sequence>
<protein>
    <recommendedName>
        <fullName evidence="14">Peroxisomal ATPase PEX1</fullName>
    </recommendedName>
    <alternativeName>
        <fullName evidence="13">Peroxin-1</fullName>
    </alternativeName>
</protein>
<dbReference type="InterPro" id="IPR003593">
    <property type="entry name" value="AAA+_ATPase"/>
</dbReference>
<dbReference type="CDD" id="cd19526">
    <property type="entry name" value="RecA-like_PEX1_r2"/>
    <property type="match status" value="1"/>
</dbReference>
<dbReference type="GO" id="GO:0016558">
    <property type="term" value="P:protein import into peroxisome matrix"/>
    <property type="evidence" value="ECO:0007669"/>
    <property type="project" value="TreeGrafter"/>
</dbReference>
<dbReference type="PROSITE" id="PS00674">
    <property type="entry name" value="AAA"/>
    <property type="match status" value="1"/>
</dbReference>
<accession>A0AAV8W320</accession>
<dbReference type="GO" id="GO:0005524">
    <property type="term" value="F:ATP binding"/>
    <property type="evidence" value="ECO:0007669"/>
    <property type="project" value="UniProtKB-KW"/>
</dbReference>